<proteinExistence type="predicted"/>
<feature type="transmembrane region" description="Helical" evidence="1">
    <location>
        <begin position="6"/>
        <end position="22"/>
    </location>
</feature>
<dbReference type="AlphaFoldDB" id="A0A1G2CIK4"/>
<dbReference type="EMBL" id="MHLB01000050">
    <property type="protein sequence ID" value="OGZ01032.1"/>
    <property type="molecule type" value="Genomic_DNA"/>
</dbReference>
<evidence type="ECO:0000313" key="3">
    <source>
        <dbReference type="Proteomes" id="UP000178348"/>
    </source>
</evidence>
<name>A0A1G2CIK4_9BACT</name>
<keyword evidence="1" id="KW-1133">Transmembrane helix</keyword>
<comment type="caution">
    <text evidence="2">The sequence shown here is derived from an EMBL/GenBank/DDBJ whole genome shotgun (WGS) entry which is preliminary data.</text>
</comment>
<evidence type="ECO:0000256" key="1">
    <source>
        <dbReference type="SAM" id="Phobius"/>
    </source>
</evidence>
<reference evidence="2 3" key="1">
    <citation type="journal article" date="2016" name="Nat. Commun.">
        <title>Thousands of microbial genomes shed light on interconnected biogeochemical processes in an aquifer system.</title>
        <authorList>
            <person name="Anantharaman K."/>
            <person name="Brown C.T."/>
            <person name="Hug L.A."/>
            <person name="Sharon I."/>
            <person name="Castelle C.J."/>
            <person name="Probst A.J."/>
            <person name="Thomas B.C."/>
            <person name="Singh A."/>
            <person name="Wilkins M.J."/>
            <person name="Karaoz U."/>
            <person name="Brodie E.L."/>
            <person name="Williams K.H."/>
            <person name="Hubbard S.S."/>
            <person name="Banfield J.F."/>
        </authorList>
    </citation>
    <scope>NUCLEOTIDE SEQUENCE [LARGE SCALE GENOMIC DNA]</scope>
</reference>
<evidence type="ECO:0008006" key="4">
    <source>
        <dbReference type="Google" id="ProtNLM"/>
    </source>
</evidence>
<organism evidence="2 3">
    <name type="scientific">Candidatus Liptonbacteria bacterium RIFCSPLOWO2_01_FULL_53_13</name>
    <dbReference type="NCBI Taxonomy" id="1798651"/>
    <lineage>
        <taxon>Bacteria</taxon>
        <taxon>Candidatus Liptoniibacteriota</taxon>
    </lineage>
</organism>
<sequence>MFEILIAITLMVVVGFITIPNLRGKRGTTELDAAVRQIAALLREAQSAALAGDSESNWGVHFENNPDGPFYALFKSSYGPGNIRTRGTLPNMVSYGSISPGNSEDIVFEQVTGRPLSVPVPDISLALTGGGTATISVSASGAVSF</sequence>
<keyword evidence="1" id="KW-0812">Transmembrane</keyword>
<accession>A0A1G2CIK4</accession>
<keyword evidence="1" id="KW-0472">Membrane</keyword>
<gene>
    <name evidence="2" type="ORF">A2946_03275</name>
</gene>
<evidence type="ECO:0000313" key="2">
    <source>
        <dbReference type="EMBL" id="OGZ01032.1"/>
    </source>
</evidence>
<dbReference type="Proteomes" id="UP000178348">
    <property type="component" value="Unassembled WGS sequence"/>
</dbReference>
<protein>
    <recommendedName>
        <fullName evidence="4">General secretion pathway GspH domain-containing protein</fullName>
    </recommendedName>
</protein>